<proteinExistence type="predicted"/>
<comment type="caution">
    <text evidence="1">The sequence shown here is derived from an EMBL/GenBank/DDBJ whole genome shotgun (WGS) entry which is preliminary data.</text>
</comment>
<reference evidence="1" key="1">
    <citation type="journal article" date="2025" name="Int. J. Syst. Evol. Microbiol.">
        <title>Inconstantimicrobium mannanitabidum sp. nov., a novel member of the family Clostridiaceae isolated from anoxic soil under the treatment of reductive soil disinfestation.</title>
        <authorList>
            <person name="Ueki A."/>
            <person name="Tonouchi A."/>
            <person name="Honma S."/>
            <person name="Kaku N."/>
            <person name="Ueki K."/>
        </authorList>
    </citation>
    <scope>NUCLEOTIDE SEQUENCE</scope>
    <source>
        <strain evidence="1">TW13</strain>
    </source>
</reference>
<sequence>MKKVKGIALIELIIGLGVSAMLLTATLLVMNKSIKNAYTQLQASYKEEKLYRIMNTILYHIGDKSSNNKIYVSDNKLINYDKSKEKTKILYKNVFGLRLDLNGTTQTILNDVQQFNCKQKGNIIYILIKLNSGEEIRECIRA</sequence>
<organism evidence="1 2">
    <name type="scientific">Inconstantimicrobium mannanitabidum</name>
    <dbReference type="NCBI Taxonomy" id="1604901"/>
    <lineage>
        <taxon>Bacteria</taxon>
        <taxon>Bacillati</taxon>
        <taxon>Bacillota</taxon>
        <taxon>Clostridia</taxon>
        <taxon>Eubacteriales</taxon>
        <taxon>Clostridiaceae</taxon>
        <taxon>Inconstantimicrobium</taxon>
    </lineage>
</organism>
<keyword evidence="2" id="KW-1185">Reference proteome</keyword>
<accession>A0ACB5RAC4</accession>
<evidence type="ECO:0000313" key="2">
    <source>
        <dbReference type="Proteomes" id="UP001058074"/>
    </source>
</evidence>
<protein>
    <submittedName>
        <fullName evidence="1">Uncharacterized protein</fullName>
    </submittedName>
</protein>
<gene>
    <name evidence="1" type="ORF">rsdtw13_13960</name>
</gene>
<evidence type="ECO:0000313" key="1">
    <source>
        <dbReference type="EMBL" id="GKX66138.1"/>
    </source>
</evidence>
<dbReference type="EMBL" id="BROD01000001">
    <property type="protein sequence ID" value="GKX66138.1"/>
    <property type="molecule type" value="Genomic_DNA"/>
</dbReference>
<name>A0ACB5RAC4_9CLOT</name>
<dbReference type="Proteomes" id="UP001058074">
    <property type="component" value="Unassembled WGS sequence"/>
</dbReference>